<evidence type="ECO:0000256" key="1">
    <source>
        <dbReference type="SAM" id="SignalP"/>
    </source>
</evidence>
<feature type="signal peptide" evidence="1">
    <location>
        <begin position="1"/>
        <end position="22"/>
    </location>
</feature>
<name>A0A0R0CXH2_9GAMM</name>
<keyword evidence="1" id="KW-0732">Signal</keyword>
<feature type="chain" id="PRO_5006394748" evidence="1">
    <location>
        <begin position="23"/>
        <end position="108"/>
    </location>
</feature>
<dbReference type="STRING" id="336566.ABB30_15045"/>
<evidence type="ECO:0000313" key="3">
    <source>
        <dbReference type="Proteomes" id="UP000050956"/>
    </source>
</evidence>
<reference evidence="2 3" key="1">
    <citation type="submission" date="2015-05" db="EMBL/GenBank/DDBJ databases">
        <title>Genome sequencing and analysis of members of genus Stenotrophomonas.</title>
        <authorList>
            <person name="Patil P.P."/>
            <person name="Midha S."/>
            <person name="Patil P.B."/>
        </authorList>
    </citation>
    <scope>NUCLEOTIDE SEQUENCE [LARGE SCALE GENOMIC DNA]</scope>
    <source>
        <strain evidence="2 3">DSM 24757</strain>
    </source>
</reference>
<dbReference type="OrthoDB" id="5998313at2"/>
<dbReference type="EMBL" id="LDJM01000053">
    <property type="protein sequence ID" value="KRG73904.1"/>
    <property type="molecule type" value="Genomic_DNA"/>
</dbReference>
<dbReference type="RefSeq" id="WP_057639126.1">
    <property type="nucleotide sequence ID" value="NZ_LDJM01000053.1"/>
</dbReference>
<keyword evidence="3" id="KW-1185">Reference proteome</keyword>
<evidence type="ECO:0000313" key="2">
    <source>
        <dbReference type="EMBL" id="KRG73904.1"/>
    </source>
</evidence>
<comment type="caution">
    <text evidence="2">The sequence shown here is derived from an EMBL/GenBank/DDBJ whole genome shotgun (WGS) entry which is preliminary data.</text>
</comment>
<protein>
    <submittedName>
        <fullName evidence="2">Uncharacterized protein</fullName>
    </submittedName>
</protein>
<accession>A0A0R0CXH2</accession>
<dbReference type="AlphaFoldDB" id="A0A0R0CXH2"/>
<dbReference type="PATRIC" id="fig|336566.3.peg.2643"/>
<organism evidence="2 3">
    <name type="scientific">Stenotrophomonas ginsengisoli</name>
    <dbReference type="NCBI Taxonomy" id="336566"/>
    <lineage>
        <taxon>Bacteria</taxon>
        <taxon>Pseudomonadati</taxon>
        <taxon>Pseudomonadota</taxon>
        <taxon>Gammaproteobacteria</taxon>
        <taxon>Lysobacterales</taxon>
        <taxon>Lysobacteraceae</taxon>
        <taxon>Stenotrophomonas</taxon>
    </lineage>
</organism>
<proteinExistence type="predicted"/>
<sequence length="108" mass="11487">MNARSITAALILVLLPASAALASDDAAIPTLSAVQVRPDASQQLERLARKVVDLAAVEVRPDALTLLQAAGLVPVNLEHWIDMPALPALPSRPLVRLPYEVLPSALQR</sequence>
<dbReference type="Proteomes" id="UP000050956">
    <property type="component" value="Unassembled WGS sequence"/>
</dbReference>
<gene>
    <name evidence="2" type="ORF">ABB30_15045</name>
</gene>